<proteinExistence type="predicted"/>
<dbReference type="HOGENOM" id="CLU_3113201_0_0_2"/>
<dbReference type="InterPro" id="IPR013087">
    <property type="entry name" value="Znf_C2H2_type"/>
</dbReference>
<evidence type="ECO:0000313" key="3">
    <source>
        <dbReference type="Proteomes" id="UP000028194"/>
    </source>
</evidence>
<dbReference type="OrthoDB" id="374884at2157"/>
<organism evidence="2 3">
    <name type="scientific">Candidatus Nitrososphaera evergladensis SR1</name>
    <dbReference type="NCBI Taxonomy" id="1459636"/>
    <lineage>
        <taxon>Archaea</taxon>
        <taxon>Nitrososphaerota</taxon>
        <taxon>Nitrososphaeria</taxon>
        <taxon>Nitrososphaerales</taxon>
        <taxon>Nitrososphaeraceae</taxon>
        <taxon>Nitrososphaera</taxon>
    </lineage>
</organism>
<sequence>MQDYQSNIPKDRDKSGIPVVCSKCNATFASDSAYMSHYNQEHEKDEEQQTS</sequence>
<evidence type="ECO:0000313" key="2">
    <source>
        <dbReference type="EMBL" id="AIF85361.1"/>
    </source>
</evidence>
<evidence type="ECO:0000259" key="1">
    <source>
        <dbReference type="PROSITE" id="PS50157"/>
    </source>
</evidence>
<dbReference type="PROSITE" id="PS00028">
    <property type="entry name" value="ZINC_FINGER_C2H2_1"/>
    <property type="match status" value="1"/>
</dbReference>
<dbReference type="RefSeq" id="WP_158385651.1">
    <property type="nucleotide sequence ID" value="NZ_CP007174.1"/>
</dbReference>
<feature type="domain" description="C2H2-type" evidence="1">
    <location>
        <begin position="19"/>
        <end position="47"/>
    </location>
</feature>
<dbReference type="GeneID" id="43502677"/>
<reference evidence="2 3" key="1">
    <citation type="journal article" date="2014" name="PLoS ONE">
        <title>Genome Sequence of Candidatus Nitrososphaera evergladensis from Group I.1b Enriched from Everglades Soil Reveals Novel Genomic Features of the Ammonia-Oxidizing Archaea.</title>
        <authorList>
            <person name="Zhalnina K.V."/>
            <person name="Dias R."/>
            <person name="Leonard M.T."/>
            <person name="Dorr de Quadros P."/>
            <person name="Camargo F.A."/>
            <person name="Drew J.C."/>
            <person name="Farmerie W.G."/>
            <person name="Daroub S.H."/>
            <person name="Triplett E.W."/>
        </authorList>
    </citation>
    <scope>NUCLEOTIDE SEQUENCE [LARGE SCALE GENOMIC DNA]</scope>
    <source>
        <strain evidence="2 3">SR1</strain>
    </source>
</reference>
<dbReference type="Proteomes" id="UP000028194">
    <property type="component" value="Chromosome"/>
</dbReference>
<dbReference type="PROSITE" id="PS50157">
    <property type="entry name" value="ZINC_FINGER_C2H2_2"/>
    <property type="match status" value="1"/>
</dbReference>
<dbReference type="AlphaFoldDB" id="A0A075MUM0"/>
<dbReference type="EMBL" id="CP007174">
    <property type="protein sequence ID" value="AIF85361.1"/>
    <property type="molecule type" value="Genomic_DNA"/>
</dbReference>
<gene>
    <name evidence="2" type="ORF">NTE_03332</name>
</gene>
<dbReference type="STRING" id="1459636.NTE_03332"/>
<keyword evidence="3" id="KW-1185">Reference proteome</keyword>
<name>A0A075MUM0_9ARCH</name>
<protein>
    <recommendedName>
        <fullName evidence="1">C2H2-type domain-containing protein</fullName>
    </recommendedName>
</protein>
<dbReference type="KEGG" id="nev:NTE_03332"/>
<accession>A0A075MUM0</accession>